<reference evidence="1 3" key="2">
    <citation type="journal article" date="2014" name="BMC Genomics">
        <title>An improved genome release (version Mt4.0) for the model legume Medicago truncatula.</title>
        <authorList>
            <person name="Tang H."/>
            <person name="Krishnakumar V."/>
            <person name="Bidwell S."/>
            <person name="Rosen B."/>
            <person name="Chan A."/>
            <person name="Zhou S."/>
            <person name="Gentzbittel L."/>
            <person name="Childs K.L."/>
            <person name="Yandell M."/>
            <person name="Gundlach H."/>
            <person name="Mayer K.F."/>
            <person name="Schwartz D.C."/>
            <person name="Town C.D."/>
        </authorList>
    </citation>
    <scope>GENOME REANNOTATION</scope>
    <source>
        <strain evidence="2 3">cv. Jemalong A17</strain>
    </source>
</reference>
<sequence>MVHRVKPVFPGFTSFHWFSSSLPVFVVERFLWSNGPDIGPVPGSTGWSGPIFITLGDGEDEFMSSVGEDNRIGGVGEEEGRK</sequence>
<keyword evidence="3" id="KW-1185">Reference proteome</keyword>
<dbReference type="EnsemblPlants" id="AES60466">
    <property type="protein sequence ID" value="AES60466"/>
    <property type="gene ID" value="MTR_1g046040"/>
</dbReference>
<accession>G7I796</accession>
<evidence type="ECO:0000313" key="3">
    <source>
        <dbReference type="Proteomes" id="UP000002051"/>
    </source>
</evidence>
<evidence type="ECO:0000313" key="2">
    <source>
        <dbReference type="EnsemblPlants" id="AES60466"/>
    </source>
</evidence>
<organism evidence="1 3">
    <name type="scientific">Medicago truncatula</name>
    <name type="common">Barrel medic</name>
    <name type="synonym">Medicago tribuloides</name>
    <dbReference type="NCBI Taxonomy" id="3880"/>
    <lineage>
        <taxon>Eukaryota</taxon>
        <taxon>Viridiplantae</taxon>
        <taxon>Streptophyta</taxon>
        <taxon>Embryophyta</taxon>
        <taxon>Tracheophyta</taxon>
        <taxon>Spermatophyta</taxon>
        <taxon>Magnoliopsida</taxon>
        <taxon>eudicotyledons</taxon>
        <taxon>Gunneridae</taxon>
        <taxon>Pentapetalae</taxon>
        <taxon>rosids</taxon>
        <taxon>fabids</taxon>
        <taxon>Fabales</taxon>
        <taxon>Fabaceae</taxon>
        <taxon>Papilionoideae</taxon>
        <taxon>50 kb inversion clade</taxon>
        <taxon>NPAAA clade</taxon>
        <taxon>Hologalegina</taxon>
        <taxon>IRL clade</taxon>
        <taxon>Trifolieae</taxon>
        <taxon>Medicago</taxon>
    </lineage>
</organism>
<reference evidence="1 3" key="1">
    <citation type="journal article" date="2011" name="Nature">
        <title>The Medicago genome provides insight into the evolution of rhizobial symbioses.</title>
        <authorList>
            <person name="Young N.D."/>
            <person name="Debelle F."/>
            <person name="Oldroyd G.E."/>
            <person name="Geurts R."/>
            <person name="Cannon S.B."/>
            <person name="Udvardi M.K."/>
            <person name="Benedito V.A."/>
            <person name="Mayer K.F."/>
            <person name="Gouzy J."/>
            <person name="Schoof H."/>
            <person name="Van de Peer Y."/>
            <person name="Proost S."/>
            <person name="Cook D.R."/>
            <person name="Meyers B.C."/>
            <person name="Spannagl M."/>
            <person name="Cheung F."/>
            <person name="De Mita S."/>
            <person name="Krishnakumar V."/>
            <person name="Gundlach H."/>
            <person name="Zhou S."/>
            <person name="Mudge J."/>
            <person name="Bharti A.K."/>
            <person name="Murray J.D."/>
            <person name="Naoumkina M.A."/>
            <person name="Rosen B."/>
            <person name="Silverstein K.A."/>
            <person name="Tang H."/>
            <person name="Rombauts S."/>
            <person name="Zhao P.X."/>
            <person name="Zhou P."/>
            <person name="Barbe V."/>
            <person name="Bardou P."/>
            <person name="Bechner M."/>
            <person name="Bellec A."/>
            <person name="Berger A."/>
            <person name="Berges H."/>
            <person name="Bidwell S."/>
            <person name="Bisseling T."/>
            <person name="Choisne N."/>
            <person name="Couloux A."/>
            <person name="Denny R."/>
            <person name="Deshpande S."/>
            <person name="Dai X."/>
            <person name="Doyle J.J."/>
            <person name="Dudez A.M."/>
            <person name="Farmer A.D."/>
            <person name="Fouteau S."/>
            <person name="Franken C."/>
            <person name="Gibelin C."/>
            <person name="Gish J."/>
            <person name="Goldstein S."/>
            <person name="Gonzalez A.J."/>
            <person name="Green P.J."/>
            <person name="Hallab A."/>
            <person name="Hartog M."/>
            <person name="Hua A."/>
            <person name="Humphray S.J."/>
            <person name="Jeong D.H."/>
            <person name="Jing Y."/>
            <person name="Jocker A."/>
            <person name="Kenton S.M."/>
            <person name="Kim D.J."/>
            <person name="Klee K."/>
            <person name="Lai H."/>
            <person name="Lang C."/>
            <person name="Lin S."/>
            <person name="Macmil S.L."/>
            <person name="Magdelenat G."/>
            <person name="Matthews L."/>
            <person name="McCorrison J."/>
            <person name="Monaghan E.L."/>
            <person name="Mun J.H."/>
            <person name="Najar F.Z."/>
            <person name="Nicholson C."/>
            <person name="Noirot C."/>
            <person name="O'Bleness M."/>
            <person name="Paule C.R."/>
            <person name="Poulain J."/>
            <person name="Prion F."/>
            <person name="Qin B."/>
            <person name="Qu C."/>
            <person name="Retzel E.F."/>
            <person name="Riddle C."/>
            <person name="Sallet E."/>
            <person name="Samain S."/>
            <person name="Samson N."/>
            <person name="Sanders I."/>
            <person name="Saurat O."/>
            <person name="Scarpelli C."/>
            <person name="Schiex T."/>
            <person name="Segurens B."/>
            <person name="Severin A.J."/>
            <person name="Sherrier D.J."/>
            <person name="Shi R."/>
            <person name="Sims S."/>
            <person name="Singer S.R."/>
            <person name="Sinharoy S."/>
            <person name="Sterck L."/>
            <person name="Viollet A."/>
            <person name="Wang B.B."/>
            <person name="Wang K."/>
            <person name="Wang M."/>
            <person name="Wang X."/>
            <person name="Warfsmann J."/>
            <person name="Weissenbach J."/>
            <person name="White D.D."/>
            <person name="White J.D."/>
            <person name="Wiley G.B."/>
            <person name="Wincker P."/>
            <person name="Xing Y."/>
            <person name="Yang L."/>
            <person name="Yao Z."/>
            <person name="Ying F."/>
            <person name="Zhai J."/>
            <person name="Zhou L."/>
            <person name="Zuber A."/>
            <person name="Denarie J."/>
            <person name="Dixon R.A."/>
            <person name="May G.D."/>
            <person name="Schwartz D.C."/>
            <person name="Rogers J."/>
            <person name="Quetier F."/>
            <person name="Town C.D."/>
            <person name="Roe B.A."/>
        </authorList>
    </citation>
    <scope>NUCLEOTIDE SEQUENCE [LARGE SCALE GENOMIC DNA]</scope>
    <source>
        <strain evidence="1">A17</strain>
        <strain evidence="2 3">cv. Jemalong A17</strain>
    </source>
</reference>
<protein>
    <submittedName>
        <fullName evidence="1 2">Uncharacterized protein</fullName>
    </submittedName>
</protein>
<proteinExistence type="predicted"/>
<name>G7I796_MEDTR</name>
<reference evidence="2" key="3">
    <citation type="submission" date="2015-04" db="UniProtKB">
        <authorList>
            <consortium name="EnsemblPlants"/>
        </authorList>
    </citation>
    <scope>IDENTIFICATION</scope>
    <source>
        <strain evidence="2">cv. Jemalong A17</strain>
    </source>
</reference>
<dbReference type="Proteomes" id="UP000002051">
    <property type="component" value="Unassembled WGS sequence"/>
</dbReference>
<dbReference type="AlphaFoldDB" id="G7I796"/>
<dbReference type="EMBL" id="CM001217">
    <property type="protein sequence ID" value="AES60466.1"/>
    <property type="molecule type" value="Genomic_DNA"/>
</dbReference>
<gene>
    <name evidence="1" type="ordered locus">MTR_1g046040</name>
</gene>
<evidence type="ECO:0000313" key="1">
    <source>
        <dbReference type="EMBL" id="AES60466.1"/>
    </source>
</evidence>
<dbReference type="HOGENOM" id="CLU_2561696_0_0_1"/>
<dbReference type="PaxDb" id="3880-AES60466"/>